<evidence type="ECO:0000313" key="2">
    <source>
        <dbReference type="Proteomes" id="UP001590951"/>
    </source>
</evidence>
<dbReference type="Proteomes" id="UP001590951">
    <property type="component" value="Unassembled WGS sequence"/>
</dbReference>
<organism evidence="1 2">
    <name type="scientific">Lepraria finkii</name>
    <dbReference type="NCBI Taxonomy" id="1340010"/>
    <lineage>
        <taxon>Eukaryota</taxon>
        <taxon>Fungi</taxon>
        <taxon>Dikarya</taxon>
        <taxon>Ascomycota</taxon>
        <taxon>Pezizomycotina</taxon>
        <taxon>Lecanoromycetes</taxon>
        <taxon>OSLEUM clade</taxon>
        <taxon>Lecanoromycetidae</taxon>
        <taxon>Lecanorales</taxon>
        <taxon>Lecanorineae</taxon>
        <taxon>Stereocaulaceae</taxon>
        <taxon>Lepraria</taxon>
    </lineage>
</organism>
<evidence type="ECO:0000313" key="1">
    <source>
        <dbReference type="EMBL" id="KAL2051970.1"/>
    </source>
</evidence>
<comment type="caution">
    <text evidence="1">The sequence shown here is derived from an EMBL/GenBank/DDBJ whole genome shotgun (WGS) entry which is preliminary data.</text>
</comment>
<proteinExistence type="predicted"/>
<protein>
    <submittedName>
        <fullName evidence="1">Uncharacterized protein</fullName>
    </submittedName>
</protein>
<dbReference type="EMBL" id="JBHFEH010000030">
    <property type="protein sequence ID" value="KAL2051970.1"/>
    <property type="molecule type" value="Genomic_DNA"/>
</dbReference>
<gene>
    <name evidence="1" type="ORF">ABVK25_007662</name>
</gene>
<keyword evidence="2" id="KW-1185">Reference proteome</keyword>
<accession>A0ABR4B2K3</accession>
<sequence>MECLVVGKIFPFNGFAKAQEKRDDYPANIDGQLQSYGLKEANDYDVPSVALLQLNHVIHDEAMPIFYSKNTIIPPVASLVAKSFENALNTPEKGFLIYSLESKLNFADVDPADKEAIYDNSIR</sequence>
<name>A0ABR4B2K3_9LECA</name>
<reference evidence="1 2" key="1">
    <citation type="submission" date="2024-09" db="EMBL/GenBank/DDBJ databases">
        <title>Rethinking Asexuality: The Enigmatic Case of Functional Sexual Genes in Lepraria (Stereocaulaceae).</title>
        <authorList>
            <person name="Doellman M."/>
            <person name="Sun Y."/>
            <person name="Barcenas-Pena A."/>
            <person name="Lumbsch H.T."/>
            <person name="Grewe F."/>
        </authorList>
    </citation>
    <scope>NUCLEOTIDE SEQUENCE [LARGE SCALE GENOMIC DNA]</scope>
    <source>
        <strain evidence="1 2">Grewe 0041</strain>
    </source>
</reference>